<dbReference type="GO" id="GO:0003918">
    <property type="term" value="F:DNA topoisomerase type II (double strand cut, ATP-hydrolyzing) activity"/>
    <property type="evidence" value="ECO:0007669"/>
    <property type="project" value="UniProtKB-EC"/>
</dbReference>
<comment type="caution">
    <text evidence="14">The sequence shown here is derived from an EMBL/GenBank/DDBJ whole genome shotgun (WGS) entry which is preliminary data.</text>
</comment>
<proteinExistence type="inferred from homology"/>
<dbReference type="PANTHER" id="PTHR45866">
    <property type="entry name" value="DNA GYRASE/TOPOISOMERASE SUBUNIT B"/>
    <property type="match status" value="1"/>
</dbReference>
<dbReference type="PRINTS" id="PR00418">
    <property type="entry name" value="TPI2FAMILY"/>
</dbReference>
<keyword evidence="10" id="KW-0238">DNA-binding</keyword>
<dbReference type="PANTHER" id="PTHR45866:SF1">
    <property type="entry name" value="DNA GYRASE SUBUNIT B, MITOCHONDRIAL"/>
    <property type="match status" value="1"/>
</dbReference>
<dbReference type="InterPro" id="IPR036890">
    <property type="entry name" value="HATPase_C_sf"/>
</dbReference>
<dbReference type="InterPro" id="IPR001241">
    <property type="entry name" value="Topo_IIA"/>
</dbReference>
<dbReference type="Proteomes" id="UP000542342">
    <property type="component" value="Unassembled WGS sequence"/>
</dbReference>
<dbReference type="SMART" id="SM00433">
    <property type="entry name" value="TOP2c"/>
    <property type="match status" value="1"/>
</dbReference>
<evidence type="ECO:0000256" key="4">
    <source>
        <dbReference type="ARBA" id="ARBA00012895"/>
    </source>
</evidence>
<dbReference type="InterPro" id="IPR013759">
    <property type="entry name" value="Topo_IIA_B_C"/>
</dbReference>
<name>A0A7V8VET7_9BACT</name>
<dbReference type="Pfam" id="PF02518">
    <property type="entry name" value="HATPase_c"/>
    <property type="match status" value="1"/>
</dbReference>
<dbReference type="SUPFAM" id="SSF54211">
    <property type="entry name" value="Ribosomal protein S5 domain 2-like"/>
    <property type="match status" value="1"/>
</dbReference>
<dbReference type="Pfam" id="PF00204">
    <property type="entry name" value="DNA_gyraseB"/>
    <property type="match status" value="1"/>
</dbReference>
<evidence type="ECO:0000256" key="7">
    <source>
        <dbReference type="ARBA" id="ARBA00022840"/>
    </source>
</evidence>
<dbReference type="CDD" id="cd00822">
    <property type="entry name" value="TopoII_Trans_DNA_gyrase"/>
    <property type="match status" value="1"/>
</dbReference>
<accession>A0A7V8VET7</accession>
<evidence type="ECO:0000256" key="8">
    <source>
        <dbReference type="ARBA" id="ARBA00022842"/>
    </source>
</evidence>
<evidence type="ECO:0000313" key="15">
    <source>
        <dbReference type="Proteomes" id="UP000542342"/>
    </source>
</evidence>
<dbReference type="SMART" id="SM00387">
    <property type="entry name" value="HATPase_c"/>
    <property type="match status" value="1"/>
</dbReference>
<evidence type="ECO:0000256" key="5">
    <source>
        <dbReference type="ARBA" id="ARBA00022723"/>
    </source>
</evidence>
<keyword evidence="5" id="KW-0479">Metal-binding</keyword>
<dbReference type="InterPro" id="IPR020568">
    <property type="entry name" value="Ribosomal_Su5_D2-typ_SF"/>
</dbReference>
<dbReference type="InterPro" id="IPR006171">
    <property type="entry name" value="TOPRIM_dom"/>
</dbReference>
<dbReference type="PRINTS" id="PR01159">
    <property type="entry name" value="DNAGYRASEB"/>
</dbReference>
<protein>
    <recommendedName>
        <fullName evidence="4">DNA topoisomerase (ATP-hydrolyzing)</fullName>
        <ecNumber evidence="4">5.6.2.2</ecNumber>
    </recommendedName>
</protein>
<evidence type="ECO:0000256" key="12">
    <source>
        <dbReference type="SAM" id="MobiDB-lite"/>
    </source>
</evidence>
<keyword evidence="7" id="KW-0067">ATP-binding</keyword>
<evidence type="ECO:0000256" key="11">
    <source>
        <dbReference type="ARBA" id="ARBA00023235"/>
    </source>
</evidence>
<dbReference type="GO" id="GO:0046872">
    <property type="term" value="F:metal ion binding"/>
    <property type="evidence" value="ECO:0007669"/>
    <property type="project" value="UniProtKB-KW"/>
</dbReference>
<evidence type="ECO:0000256" key="6">
    <source>
        <dbReference type="ARBA" id="ARBA00022741"/>
    </source>
</evidence>
<keyword evidence="15" id="KW-1185">Reference proteome</keyword>
<dbReference type="SUPFAM" id="SSF55874">
    <property type="entry name" value="ATPase domain of HSP90 chaperone/DNA topoisomerase II/histidine kinase"/>
    <property type="match status" value="1"/>
</dbReference>
<dbReference type="Pfam" id="PF01751">
    <property type="entry name" value="Toprim"/>
    <property type="match status" value="1"/>
</dbReference>
<dbReference type="InterPro" id="IPR003594">
    <property type="entry name" value="HATPase_dom"/>
</dbReference>
<feature type="domain" description="Toprim" evidence="13">
    <location>
        <begin position="444"/>
        <end position="558"/>
    </location>
</feature>
<feature type="region of interest" description="Disordered" evidence="12">
    <location>
        <begin position="1"/>
        <end position="21"/>
    </location>
</feature>
<evidence type="ECO:0000259" key="13">
    <source>
        <dbReference type="PROSITE" id="PS50880"/>
    </source>
</evidence>
<comment type="cofactor">
    <cofactor evidence="2">
        <name>Mg(2+)</name>
        <dbReference type="ChEBI" id="CHEBI:18420"/>
    </cofactor>
</comment>
<dbReference type="CDD" id="cd16928">
    <property type="entry name" value="HATPase_GyrB-like"/>
    <property type="match status" value="1"/>
</dbReference>
<gene>
    <name evidence="14" type="ORF">H0921_10810</name>
</gene>
<dbReference type="Pfam" id="PF00986">
    <property type="entry name" value="DNA_gyraseB_C"/>
    <property type="match status" value="1"/>
</dbReference>
<dbReference type="Gene3D" id="3.30.230.10">
    <property type="match status" value="1"/>
</dbReference>
<sequence>MKQDETPIAASTSATRSNGEYTEEHLKTLKDAAHIRQNPGMYIGNTQSAGLHHLVYEIVYNSVDEWMAGYCKHIRVILHKDGAVSVIDDGRGIPVGIRPETGKSALEEALTIAGTSGKFDNEAYRVSVGLHGMGAKAMNALSEWCEAEVRREGRVYKMEFERGYATSELQDLGPAPPGQTGTTITFKPDPEIFGDLTLDYDTLADRFREIAYLCRGLTIALLDERDGRSDTFYFEGGIAEFVAWLNQGETVEHPPIYLRRQVDYTLPDAAGRTLPIIVEVALQYTHADEERVRCYTNNAFNPGGGTHLSGFRAGLTRAISTYGKKEGHFKPDLELRGEDFRAGLTAVVSLSHPDPVFESQTKIKLNNPEVEGIVASAVYDFLTDYLEKNPKEAARICKRVALAAELRIAAKKARDALIDRKKILGGGGLPGKLMDCTTRQRDQSELFLVEGDSAGGSAESGRDRYFQAVLPLRGKVLNVEKARLDKLLKNNEIAALIAAIGIDIDNVEDISKVRYGKIIILTDADVDGQHIRTLLLTFFFRQMRKLIEEGYVYVARPPLYKVTQKKEVRFVATREEMLRELTERGLRGTRLRLTRPDQPPRELSSEELAPLLPILADIETVVGQLERRGQTLESVLRRARTTERDGKTILEVPVYHVRFAGQDYWFATQQELQAFRSAQAQALGKELTLSETVPPLGAASPADGSSPPPLAADHYALEEWHELRALNRALAKLLDAGFLPADLLPLPRIAGREPPIRFTLIREAQQIPLPDLLALPAEIRRLGEAGISITRFKGLGEMNPEELWATTLDPKHRSLMRVTLSDAQRAEELFRMLMGEEVEGRKQFIMKRAIHNFEEIDYGA</sequence>
<evidence type="ECO:0000256" key="9">
    <source>
        <dbReference type="ARBA" id="ARBA00023029"/>
    </source>
</evidence>
<dbReference type="Gene3D" id="3.30.565.10">
    <property type="entry name" value="Histidine kinase-like ATPase, C-terminal domain"/>
    <property type="match status" value="1"/>
</dbReference>
<evidence type="ECO:0000256" key="1">
    <source>
        <dbReference type="ARBA" id="ARBA00000185"/>
    </source>
</evidence>
<dbReference type="NCBIfam" id="NF011501">
    <property type="entry name" value="PRK14939.1"/>
    <property type="match status" value="1"/>
</dbReference>
<organism evidence="14 15">
    <name type="scientific">Thermogemmata fonticola</name>
    <dbReference type="NCBI Taxonomy" id="2755323"/>
    <lineage>
        <taxon>Bacteria</taxon>
        <taxon>Pseudomonadati</taxon>
        <taxon>Planctomycetota</taxon>
        <taxon>Planctomycetia</taxon>
        <taxon>Gemmatales</taxon>
        <taxon>Gemmataceae</taxon>
        <taxon>Thermogemmata</taxon>
    </lineage>
</organism>
<dbReference type="Gene3D" id="3.40.50.670">
    <property type="match status" value="2"/>
</dbReference>
<evidence type="ECO:0000256" key="10">
    <source>
        <dbReference type="ARBA" id="ARBA00023125"/>
    </source>
</evidence>
<keyword evidence="9" id="KW-0799">Topoisomerase</keyword>
<dbReference type="InterPro" id="IPR000565">
    <property type="entry name" value="Topo_IIA_B"/>
</dbReference>
<dbReference type="RefSeq" id="WP_194538096.1">
    <property type="nucleotide sequence ID" value="NZ_JACEFB010000007.1"/>
</dbReference>
<dbReference type="GO" id="GO:0005524">
    <property type="term" value="F:ATP binding"/>
    <property type="evidence" value="ECO:0007669"/>
    <property type="project" value="UniProtKB-KW"/>
</dbReference>
<dbReference type="SUPFAM" id="SSF56719">
    <property type="entry name" value="Type II DNA topoisomerase"/>
    <property type="match status" value="1"/>
</dbReference>
<dbReference type="PROSITE" id="PS50880">
    <property type="entry name" value="TOPRIM"/>
    <property type="match status" value="1"/>
</dbReference>
<dbReference type="InterPro" id="IPR013760">
    <property type="entry name" value="Topo_IIA-like_dom_sf"/>
</dbReference>
<dbReference type="GO" id="GO:0006265">
    <property type="term" value="P:DNA topological change"/>
    <property type="evidence" value="ECO:0007669"/>
    <property type="project" value="InterPro"/>
</dbReference>
<dbReference type="FunFam" id="3.40.50.670:FF:000001">
    <property type="entry name" value="DNA topoisomerase 2"/>
    <property type="match status" value="1"/>
</dbReference>
<dbReference type="AlphaFoldDB" id="A0A7V8VET7"/>
<evidence type="ECO:0000256" key="2">
    <source>
        <dbReference type="ARBA" id="ARBA00001946"/>
    </source>
</evidence>
<keyword evidence="6" id="KW-0547">Nucleotide-binding</keyword>
<comment type="similarity">
    <text evidence="3">Belongs to the type II topoisomerase GyrB family.</text>
</comment>
<dbReference type="InterPro" id="IPR002288">
    <property type="entry name" value="DNA_gyrase_B_C"/>
</dbReference>
<reference evidence="14 15" key="1">
    <citation type="submission" date="2020-07" db="EMBL/GenBank/DDBJ databases">
        <title>Thermogemmata thermophila gen. nov., sp. nov., a novel moderate thermophilic planctomycete from a Kamchatka hot spring.</title>
        <authorList>
            <person name="Elcheninov A.G."/>
            <person name="Podosokorskaya O.A."/>
            <person name="Kovaleva O.L."/>
            <person name="Novikov A."/>
            <person name="Bonch-Osmolovskaya E.A."/>
            <person name="Toshchakov S.V."/>
            <person name="Kublanov I.V."/>
        </authorList>
    </citation>
    <scope>NUCLEOTIDE SEQUENCE [LARGE SCALE GENOMIC DNA]</scope>
    <source>
        <strain evidence="14 15">2918</strain>
    </source>
</reference>
<dbReference type="InterPro" id="IPR013506">
    <property type="entry name" value="Topo_IIA_bsu_dom2"/>
</dbReference>
<dbReference type="EC" id="5.6.2.2" evidence="4"/>
<dbReference type="GO" id="GO:0003677">
    <property type="term" value="F:DNA binding"/>
    <property type="evidence" value="ECO:0007669"/>
    <property type="project" value="UniProtKB-KW"/>
</dbReference>
<evidence type="ECO:0000313" key="14">
    <source>
        <dbReference type="EMBL" id="MBA2226651.1"/>
    </source>
</evidence>
<feature type="compositionally biased region" description="Polar residues" evidence="12">
    <location>
        <begin position="9"/>
        <end position="20"/>
    </location>
</feature>
<comment type="catalytic activity">
    <reaction evidence="1">
        <text>ATP-dependent breakage, passage and rejoining of double-stranded DNA.</text>
        <dbReference type="EC" id="5.6.2.2"/>
    </reaction>
</comment>
<dbReference type="EMBL" id="JACEFB010000007">
    <property type="protein sequence ID" value="MBA2226651.1"/>
    <property type="molecule type" value="Genomic_DNA"/>
</dbReference>
<keyword evidence="8" id="KW-0460">Magnesium</keyword>
<dbReference type="PROSITE" id="PS00177">
    <property type="entry name" value="TOPOISOMERASE_II"/>
    <property type="match status" value="1"/>
</dbReference>
<evidence type="ECO:0000256" key="3">
    <source>
        <dbReference type="ARBA" id="ARBA00010708"/>
    </source>
</evidence>
<dbReference type="InterPro" id="IPR014721">
    <property type="entry name" value="Ribsml_uS5_D2-typ_fold_subgr"/>
</dbReference>
<keyword evidence="11" id="KW-0413">Isomerase</keyword>
<dbReference type="InterPro" id="IPR018522">
    <property type="entry name" value="TopoIIA_CS"/>
</dbReference>